<evidence type="ECO:0000259" key="9">
    <source>
        <dbReference type="PROSITE" id="PS50026"/>
    </source>
</evidence>
<evidence type="ECO:0000313" key="11">
    <source>
        <dbReference type="Proteomes" id="UP000295192"/>
    </source>
</evidence>
<keyword evidence="5" id="KW-0245">EGF-like domain</keyword>
<dbReference type="InterPro" id="IPR019325">
    <property type="entry name" value="NEDD4/Bsd2"/>
</dbReference>
<keyword evidence="5" id="KW-1015">Disulfide bond</keyword>
<feature type="transmembrane region" description="Helical" evidence="7">
    <location>
        <begin position="373"/>
        <end position="401"/>
    </location>
</feature>
<feature type="region of interest" description="Disordered" evidence="6">
    <location>
        <begin position="214"/>
        <end position="260"/>
    </location>
</feature>
<evidence type="ECO:0000256" key="8">
    <source>
        <dbReference type="SAM" id="SignalP"/>
    </source>
</evidence>
<proteinExistence type="predicted"/>
<protein>
    <recommendedName>
        <fullName evidence="9">EGF-like domain-containing protein</fullName>
    </recommendedName>
</protein>
<dbReference type="GO" id="GO:0007173">
    <property type="term" value="P:epidermal growth factor receptor signaling pathway"/>
    <property type="evidence" value="ECO:0007669"/>
    <property type="project" value="InterPro"/>
</dbReference>
<keyword evidence="11" id="KW-1185">Reference proteome</keyword>
<dbReference type="CDD" id="cd00054">
    <property type="entry name" value="EGF_CA"/>
    <property type="match status" value="1"/>
</dbReference>
<dbReference type="EMBL" id="LSRL02000002">
    <property type="protein sequence ID" value="TDG53082.1"/>
    <property type="molecule type" value="Genomic_DNA"/>
</dbReference>
<evidence type="ECO:0000313" key="10">
    <source>
        <dbReference type="EMBL" id="TDG53082.1"/>
    </source>
</evidence>
<dbReference type="OrthoDB" id="10003116at2759"/>
<dbReference type="PANTHER" id="PTHR12332:SF1">
    <property type="entry name" value="KEREN-RELATED"/>
    <property type="match status" value="1"/>
</dbReference>
<keyword evidence="8" id="KW-0732">Signal</keyword>
<dbReference type="GO" id="GO:0016020">
    <property type="term" value="C:membrane"/>
    <property type="evidence" value="ECO:0007669"/>
    <property type="project" value="UniProtKB-SubCell"/>
</dbReference>
<comment type="subcellular location">
    <subcellularLocation>
        <location evidence="1">Membrane</location>
        <topology evidence="1">Multi-pass membrane protein</topology>
    </subcellularLocation>
</comment>
<evidence type="ECO:0000256" key="7">
    <source>
        <dbReference type="SAM" id="Phobius"/>
    </source>
</evidence>
<feature type="disulfide bond" evidence="5">
    <location>
        <begin position="93"/>
        <end position="102"/>
    </location>
</feature>
<dbReference type="GO" id="GO:0005154">
    <property type="term" value="F:epidermal growth factor receptor binding"/>
    <property type="evidence" value="ECO:0007669"/>
    <property type="project" value="InterPro"/>
</dbReference>
<dbReference type="PROSITE" id="PS00022">
    <property type="entry name" value="EGF_1"/>
    <property type="match status" value="1"/>
</dbReference>
<keyword evidence="2 7" id="KW-0812">Transmembrane</keyword>
<dbReference type="PROSITE" id="PS51257">
    <property type="entry name" value="PROKAR_LIPOPROTEIN"/>
    <property type="match status" value="1"/>
</dbReference>
<comment type="caution">
    <text evidence="10">The sequence shown here is derived from an EMBL/GenBank/DDBJ whole genome shotgun (WGS) entry which is preliminary data.</text>
</comment>
<evidence type="ECO:0000256" key="1">
    <source>
        <dbReference type="ARBA" id="ARBA00004141"/>
    </source>
</evidence>
<sequence length="476" mass="52127">MKAQTLLAFSAVLCACLSLSAACSSRAISKPRPEAAQTSPPPDNVIALTTTSRPNITFPIYSCPPTYAAWYCLNDATCFTVEIHNEILYNCECALGFMGPRCEYKEIDGSYLPTRNRVMLEKASIVSGATLAVIIMAMCCVVLYLRHEKLKKEKLHCNSNGNDVGDLGFENAGVDQVDGFKPLRIARRPFGPHHCRIVTLEQAYRLSAASHELMPHNNQQPSAPGDDPLGPPKADFSAPPPYEPDAQGQGGQQPLAPQQPSLALTAHVASDGDQSQSCELALPQELHGKLPTYEEVQMEKSLNGELPPAFLTLPTTQQLPPPPNPLLPLPPNPLRDGPGAVRSNHPALTFIAIDAGDPENSLSTTDNLLGTDIMFITAFMVAFLFNWIGFLMLTCFCHTIAARYGALSGFGLSLAKWTLIVKHSTDLASHENSWLWWLICAFGFLIAIRAFIQYVSIKRSWRLLSASAQERLLFFY</sequence>
<dbReference type="GO" id="GO:0005737">
    <property type="term" value="C:cytoplasm"/>
    <property type="evidence" value="ECO:0007669"/>
    <property type="project" value="UniProtKB-ARBA"/>
</dbReference>
<organism evidence="10 11">
    <name type="scientific">Drosophila navojoa</name>
    <name type="common">Fruit fly</name>
    <dbReference type="NCBI Taxonomy" id="7232"/>
    <lineage>
        <taxon>Eukaryota</taxon>
        <taxon>Metazoa</taxon>
        <taxon>Ecdysozoa</taxon>
        <taxon>Arthropoda</taxon>
        <taxon>Hexapoda</taxon>
        <taxon>Insecta</taxon>
        <taxon>Pterygota</taxon>
        <taxon>Neoptera</taxon>
        <taxon>Endopterygota</taxon>
        <taxon>Diptera</taxon>
        <taxon>Brachycera</taxon>
        <taxon>Muscomorpha</taxon>
        <taxon>Ephydroidea</taxon>
        <taxon>Drosophilidae</taxon>
        <taxon>Drosophila</taxon>
    </lineage>
</organism>
<feature type="domain" description="EGF-like" evidence="9">
    <location>
        <begin position="59"/>
        <end position="103"/>
    </location>
</feature>
<dbReference type="PROSITE" id="PS50026">
    <property type="entry name" value="EGF_3"/>
    <property type="match status" value="1"/>
</dbReference>
<feature type="transmembrane region" description="Helical" evidence="7">
    <location>
        <begin position="434"/>
        <end position="452"/>
    </location>
</feature>
<evidence type="ECO:0000256" key="5">
    <source>
        <dbReference type="PROSITE-ProRule" id="PRU00076"/>
    </source>
</evidence>
<dbReference type="InterPro" id="IPR000742">
    <property type="entry name" value="EGF"/>
</dbReference>
<evidence type="ECO:0000256" key="6">
    <source>
        <dbReference type="SAM" id="MobiDB-lite"/>
    </source>
</evidence>
<dbReference type="SUPFAM" id="SSF57196">
    <property type="entry name" value="EGF/Laminin"/>
    <property type="match status" value="1"/>
</dbReference>
<comment type="caution">
    <text evidence="5">Lacks conserved residue(s) required for the propagation of feature annotation.</text>
</comment>
<keyword evidence="3 7" id="KW-1133">Transmembrane helix</keyword>
<name>A0A484BZB0_DRONA</name>
<dbReference type="CDD" id="cd22212">
    <property type="entry name" value="NDFIP-like"/>
    <property type="match status" value="1"/>
</dbReference>
<dbReference type="Pfam" id="PF10176">
    <property type="entry name" value="NEDD4_Bsd2"/>
    <property type="match status" value="2"/>
</dbReference>
<accession>A0A484BZB0</accession>
<dbReference type="PANTHER" id="PTHR12332">
    <property type="entry name" value="KEREN-RELATED"/>
    <property type="match status" value="1"/>
</dbReference>
<feature type="chain" id="PRO_5019727525" description="EGF-like domain-containing protein" evidence="8">
    <location>
        <begin position="23"/>
        <end position="476"/>
    </location>
</feature>
<dbReference type="GO" id="GO:0030001">
    <property type="term" value="P:metal ion transport"/>
    <property type="evidence" value="ECO:0007669"/>
    <property type="project" value="InterPro"/>
</dbReference>
<evidence type="ECO:0000256" key="3">
    <source>
        <dbReference type="ARBA" id="ARBA00022989"/>
    </source>
</evidence>
<feature type="signal peptide" evidence="8">
    <location>
        <begin position="1"/>
        <end position="22"/>
    </location>
</feature>
<dbReference type="GO" id="GO:0048018">
    <property type="term" value="F:receptor ligand activity"/>
    <property type="evidence" value="ECO:0007669"/>
    <property type="project" value="InterPro"/>
</dbReference>
<dbReference type="GO" id="GO:0007034">
    <property type="term" value="P:vacuolar transport"/>
    <property type="evidence" value="ECO:0007669"/>
    <property type="project" value="InterPro"/>
</dbReference>
<keyword evidence="4 7" id="KW-0472">Membrane</keyword>
<evidence type="ECO:0000256" key="4">
    <source>
        <dbReference type="ARBA" id="ARBA00023136"/>
    </source>
</evidence>
<dbReference type="OMA" id="SHELMPH"/>
<dbReference type="STRING" id="7232.A0A484BZB0"/>
<reference evidence="10 11" key="1">
    <citation type="journal article" date="2019" name="J. Hered.">
        <title>An Improved Genome Assembly for Drosophila navojoa, the Basal Species in the mojavensis Cluster.</title>
        <authorList>
            <person name="Vanderlinde T."/>
            <person name="Dupim E.G."/>
            <person name="Nazario-Yepiz N.O."/>
            <person name="Carvalho A.B."/>
        </authorList>
    </citation>
    <scope>NUCLEOTIDE SEQUENCE [LARGE SCALE GENOMIC DNA]</scope>
    <source>
        <strain evidence="10">Navoj_Jal97</strain>
        <tissue evidence="10">Whole organism</tissue>
    </source>
</reference>
<dbReference type="Proteomes" id="UP000295192">
    <property type="component" value="Unassembled WGS sequence"/>
</dbReference>
<feature type="transmembrane region" description="Helical" evidence="7">
    <location>
        <begin position="125"/>
        <end position="145"/>
    </location>
</feature>
<gene>
    <name evidence="10" type="ORF">AWZ03_000625</name>
</gene>
<evidence type="ECO:0000256" key="2">
    <source>
        <dbReference type="ARBA" id="ARBA00022692"/>
    </source>
</evidence>
<dbReference type="Gene3D" id="2.10.25.10">
    <property type="entry name" value="Laminin"/>
    <property type="match status" value="1"/>
</dbReference>
<dbReference type="InterPro" id="IPR043403">
    <property type="entry name" value="Gurken/Spitz"/>
</dbReference>
<dbReference type="PROSITE" id="PS01186">
    <property type="entry name" value="EGF_2"/>
    <property type="match status" value="1"/>
</dbReference>
<dbReference type="AlphaFoldDB" id="A0A484BZB0"/>